<evidence type="ECO:0008006" key="12">
    <source>
        <dbReference type="Google" id="ProtNLM"/>
    </source>
</evidence>
<dbReference type="InterPro" id="IPR003954">
    <property type="entry name" value="RRM_euk-type"/>
</dbReference>
<name>A0A5J9TM31_9POAL</name>
<dbReference type="PROSITE" id="PS50174">
    <property type="entry name" value="G_PATCH"/>
    <property type="match status" value="1"/>
</dbReference>
<dbReference type="SMART" id="SM00361">
    <property type="entry name" value="RRM_1"/>
    <property type="match status" value="1"/>
</dbReference>
<dbReference type="SMART" id="SM00443">
    <property type="entry name" value="G_patch"/>
    <property type="match status" value="1"/>
</dbReference>
<sequence length="390" mass="42532">MLGGLYGDLPPPSSSAGDDDKASTASVWSSATKMAPPTLRKPASTFAPPPSVLRNQHLRPPKPATAATPAAPASAPVIEAPTPVPAATFQPAFVAVQSTVLEEYDPARPNDYEDYRKEKLRRAKEAELSKELERRRREEQEREREREQREKEAREREERDYQSRASSLNISGEEAWKRRAAMSGGAAAAQRTPSSPPNGDGFAIGSSPSAGLGLGAGGQMTAAQRMMAKMGWKEGQGLGKQEQGITAPLVAKKTDRRGGVIIDESNSRPEKKPKSVNFDGQPTRVLLLRNMVGPGEVDDELEDEVASECAKYGTVSRVLIFEITQPNFPADEAVRIFVQFERAEEATKAMIDLQGRFFGGRVVQATFFDEEKFGRNELAPMPGEVPGFFD</sequence>
<keyword evidence="3 6" id="KW-0694">RNA-binding</keyword>
<proteinExistence type="predicted"/>
<dbReference type="InterPro" id="IPR000504">
    <property type="entry name" value="RRM_dom"/>
</dbReference>
<evidence type="ECO:0000256" key="5">
    <source>
        <dbReference type="ARBA" id="ARBA00023242"/>
    </source>
</evidence>
<dbReference type="PANTHER" id="PTHR13288">
    <property type="entry name" value="SPLICING FACTOR 45 SPF45"/>
    <property type="match status" value="1"/>
</dbReference>
<dbReference type="GO" id="GO:0071011">
    <property type="term" value="C:precatalytic spliceosome"/>
    <property type="evidence" value="ECO:0007669"/>
    <property type="project" value="TreeGrafter"/>
</dbReference>
<feature type="region of interest" description="Disordered" evidence="7">
    <location>
        <begin position="1"/>
        <end position="78"/>
    </location>
</feature>
<accession>A0A5J9TM31</accession>
<evidence type="ECO:0000256" key="2">
    <source>
        <dbReference type="ARBA" id="ARBA00022664"/>
    </source>
</evidence>
<comment type="caution">
    <text evidence="10">The sequence shown here is derived from an EMBL/GenBank/DDBJ whole genome shotgun (WGS) entry which is preliminary data.</text>
</comment>
<evidence type="ECO:0000256" key="6">
    <source>
        <dbReference type="PIRNR" id="PIRNR031066"/>
    </source>
</evidence>
<dbReference type="GO" id="GO:0043484">
    <property type="term" value="P:regulation of RNA splicing"/>
    <property type="evidence" value="ECO:0007669"/>
    <property type="project" value="UniProtKB-UniRule"/>
</dbReference>
<feature type="region of interest" description="Disordered" evidence="7">
    <location>
        <begin position="256"/>
        <end position="278"/>
    </location>
</feature>
<dbReference type="InterPro" id="IPR040052">
    <property type="entry name" value="RBM17"/>
</dbReference>
<keyword evidence="5" id="KW-0539">Nucleus</keyword>
<evidence type="ECO:0000256" key="7">
    <source>
        <dbReference type="SAM" id="MobiDB-lite"/>
    </source>
</evidence>
<dbReference type="Pfam" id="PF01585">
    <property type="entry name" value="G-patch"/>
    <property type="match status" value="1"/>
</dbReference>
<reference evidence="10 11" key="1">
    <citation type="journal article" date="2019" name="Sci. Rep.">
        <title>A high-quality genome of Eragrostis curvula grass provides insights into Poaceae evolution and supports new strategies to enhance forage quality.</title>
        <authorList>
            <person name="Carballo J."/>
            <person name="Santos B.A.C.M."/>
            <person name="Zappacosta D."/>
            <person name="Garbus I."/>
            <person name="Selva J.P."/>
            <person name="Gallo C.A."/>
            <person name="Diaz A."/>
            <person name="Albertini E."/>
            <person name="Caccamo M."/>
            <person name="Echenique V."/>
        </authorList>
    </citation>
    <scope>NUCLEOTIDE SEQUENCE [LARGE SCALE GENOMIC DNA]</scope>
    <source>
        <strain evidence="11">cv. Victoria</strain>
        <tissue evidence="10">Leaf</tissue>
    </source>
</reference>
<feature type="compositionally biased region" description="Low complexity" evidence="7">
    <location>
        <begin position="64"/>
        <end position="76"/>
    </location>
</feature>
<gene>
    <name evidence="10" type="ORF">EJB05_46126</name>
</gene>
<dbReference type="PANTHER" id="PTHR13288:SF8">
    <property type="entry name" value="SPLICING FACTOR 45"/>
    <property type="match status" value="1"/>
</dbReference>
<dbReference type="Proteomes" id="UP000324897">
    <property type="component" value="Chromosome 3"/>
</dbReference>
<evidence type="ECO:0000313" key="11">
    <source>
        <dbReference type="Proteomes" id="UP000324897"/>
    </source>
</evidence>
<dbReference type="AlphaFoldDB" id="A0A5J9TM31"/>
<dbReference type="InterPro" id="IPR000467">
    <property type="entry name" value="G_patch_dom"/>
</dbReference>
<keyword evidence="11" id="KW-1185">Reference proteome</keyword>
<dbReference type="InterPro" id="IPR012677">
    <property type="entry name" value="Nucleotide-bd_a/b_plait_sf"/>
</dbReference>
<evidence type="ECO:0000259" key="8">
    <source>
        <dbReference type="PROSITE" id="PS50102"/>
    </source>
</evidence>
<dbReference type="GO" id="GO:0009507">
    <property type="term" value="C:chloroplast"/>
    <property type="evidence" value="ECO:0007669"/>
    <property type="project" value="UniProtKB-UniRule"/>
</dbReference>
<keyword evidence="2 6" id="KW-0507">mRNA processing</keyword>
<dbReference type="PROSITE" id="PS50102">
    <property type="entry name" value="RRM"/>
    <property type="match status" value="1"/>
</dbReference>
<feature type="region of interest" description="Disordered" evidence="7">
    <location>
        <begin position="122"/>
        <end position="206"/>
    </location>
</feature>
<dbReference type="SUPFAM" id="SSF54928">
    <property type="entry name" value="RNA-binding domain, RBD"/>
    <property type="match status" value="1"/>
</dbReference>
<dbReference type="InterPro" id="IPR034653">
    <property type="entry name" value="SPF45_RRM"/>
</dbReference>
<comment type="subcellular location">
    <subcellularLocation>
        <location evidence="1">Nucleus</location>
    </subcellularLocation>
</comment>
<feature type="domain" description="RRM" evidence="8">
    <location>
        <begin position="284"/>
        <end position="370"/>
    </location>
</feature>
<feature type="compositionally biased region" description="Polar residues" evidence="7">
    <location>
        <begin position="23"/>
        <end position="32"/>
    </location>
</feature>
<dbReference type="CDD" id="cd12647">
    <property type="entry name" value="RRM_UHM_SPF45"/>
    <property type="match status" value="1"/>
</dbReference>
<feature type="compositionally biased region" description="Basic and acidic residues" evidence="7">
    <location>
        <begin position="122"/>
        <end position="162"/>
    </location>
</feature>
<dbReference type="Gramene" id="TVU12476">
    <property type="protein sequence ID" value="TVU12476"/>
    <property type="gene ID" value="EJB05_46126"/>
</dbReference>
<dbReference type="InterPro" id="IPR035979">
    <property type="entry name" value="RBD_domain_sf"/>
</dbReference>
<evidence type="ECO:0000256" key="3">
    <source>
        <dbReference type="ARBA" id="ARBA00022884"/>
    </source>
</evidence>
<keyword evidence="4 6" id="KW-0508">mRNA splicing</keyword>
<dbReference type="EMBL" id="RWGY01000039">
    <property type="protein sequence ID" value="TVU12476.1"/>
    <property type="molecule type" value="Genomic_DNA"/>
</dbReference>
<evidence type="ECO:0000313" key="10">
    <source>
        <dbReference type="EMBL" id="TVU12476.1"/>
    </source>
</evidence>
<dbReference type="Gene3D" id="3.30.70.330">
    <property type="match status" value="1"/>
</dbReference>
<evidence type="ECO:0000256" key="1">
    <source>
        <dbReference type="ARBA" id="ARBA00004123"/>
    </source>
</evidence>
<protein>
    <recommendedName>
        <fullName evidence="12">G-patch domain-containing protein</fullName>
    </recommendedName>
</protein>
<organism evidence="10 11">
    <name type="scientific">Eragrostis curvula</name>
    <name type="common">weeping love grass</name>
    <dbReference type="NCBI Taxonomy" id="38414"/>
    <lineage>
        <taxon>Eukaryota</taxon>
        <taxon>Viridiplantae</taxon>
        <taxon>Streptophyta</taxon>
        <taxon>Embryophyta</taxon>
        <taxon>Tracheophyta</taxon>
        <taxon>Spermatophyta</taxon>
        <taxon>Magnoliopsida</taxon>
        <taxon>Liliopsida</taxon>
        <taxon>Poales</taxon>
        <taxon>Poaceae</taxon>
        <taxon>PACMAD clade</taxon>
        <taxon>Chloridoideae</taxon>
        <taxon>Eragrostideae</taxon>
        <taxon>Eragrostidinae</taxon>
        <taxon>Eragrostis</taxon>
    </lineage>
</organism>
<dbReference type="OrthoDB" id="5411533at2759"/>
<dbReference type="FunFam" id="3.30.70.330:FF:000079">
    <property type="entry name" value="Putative splicing factor 45"/>
    <property type="match status" value="1"/>
</dbReference>
<evidence type="ECO:0000256" key="4">
    <source>
        <dbReference type="ARBA" id="ARBA00023187"/>
    </source>
</evidence>
<feature type="domain" description="G-patch" evidence="9">
    <location>
        <begin position="219"/>
        <end position="265"/>
    </location>
</feature>
<evidence type="ECO:0000259" key="9">
    <source>
        <dbReference type="PROSITE" id="PS50174"/>
    </source>
</evidence>
<dbReference type="GO" id="GO:0045292">
    <property type="term" value="P:mRNA cis splicing, via spliceosome"/>
    <property type="evidence" value="ECO:0007669"/>
    <property type="project" value="UniProtKB-UniRule"/>
</dbReference>
<dbReference type="PIRSF" id="PIRSF031066">
    <property type="entry name" value="Splicing_factor_SPF45"/>
    <property type="match status" value="1"/>
</dbReference>
<dbReference type="GO" id="GO:0003723">
    <property type="term" value="F:RNA binding"/>
    <property type="evidence" value="ECO:0007669"/>
    <property type="project" value="UniProtKB-UniRule"/>
</dbReference>